<dbReference type="HOGENOM" id="CLU_144316_0_0_1"/>
<name>A0A0C9ZRY1_9AGAM</name>
<evidence type="ECO:0000313" key="1">
    <source>
        <dbReference type="EMBL" id="KIK22503.1"/>
    </source>
</evidence>
<dbReference type="EMBL" id="KN833738">
    <property type="protein sequence ID" value="KIK22503.1"/>
    <property type="molecule type" value="Genomic_DNA"/>
</dbReference>
<proteinExistence type="predicted"/>
<keyword evidence="2" id="KW-1185">Reference proteome</keyword>
<gene>
    <name evidence="1" type="ORF">PISMIDRAFT_680074</name>
</gene>
<dbReference type="AlphaFoldDB" id="A0A0C9ZRY1"/>
<organism evidence="1 2">
    <name type="scientific">Pisolithus microcarpus 441</name>
    <dbReference type="NCBI Taxonomy" id="765257"/>
    <lineage>
        <taxon>Eukaryota</taxon>
        <taxon>Fungi</taxon>
        <taxon>Dikarya</taxon>
        <taxon>Basidiomycota</taxon>
        <taxon>Agaricomycotina</taxon>
        <taxon>Agaricomycetes</taxon>
        <taxon>Agaricomycetidae</taxon>
        <taxon>Boletales</taxon>
        <taxon>Sclerodermatineae</taxon>
        <taxon>Pisolithaceae</taxon>
        <taxon>Pisolithus</taxon>
    </lineage>
</organism>
<reference evidence="2" key="2">
    <citation type="submission" date="2015-01" db="EMBL/GenBank/DDBJ databases">
        <title>Evolutionary Origins and Diversification of the Mycorrhizal Mutualists.</title>
        <authorList>
            <consortium name="DOE Joint Genome Institute"/>
            <consortium name="Mycorrhizal Genomics Consortium"/>
            <person name="Kohler A."/>
            <person name="Kuo A."/>
            <person name="Nagy L.G."/>
            <person name="Floudas D."/>
            <person name="Copeland A."/>
            <person name="Barry K.W."/>
            <person name="Cichocki N."/>
            <person name="Veneault-Fourrey C."/>
            <person name="LaButti K."/>
            <person name="Lindquist E.A."/>
            <person name="Lipzen A."/>
            <person name="Lundell T."/>
            <person name="Morin E."/>
            <person name="Murat C."/>
            <person name="Riley R."/>
            <person name="Ohm R."/>
            <person name="Sun H."/>
            <person name="Tunlid A."/>
            <person name="Henrissat B."/>
            <person name="Grigoriev I.V."/>
            <person name="Hibbett D.S."/>
            <person name="Martin F."/>
        </authorList>
    </citation>
    <scope>NUCLEOTIDE SEQUENCE [LARGE SCALE GENOMIC DNA]</scope>
    <source>
        <strain evidence="2">441</strain>
    </source>
</reference>
<protein>
    <submittedName>
        <fullName evidence="1">Unplaced genomic scaffold scaffold_54, whole genome shotgun sequence</fullName>
    </submittedName>
</protein>
<reference evidence="1 2" key="1">
    <citation type="submission" date="2014-04" db="EMBL/GenBank/DDBJ databases">
        <authorList>
            <consortium name="DOE Joint Genome Institute"/>
            <person name="Kuo A."/>
            <person name="Kohler A."/>
            <person name="Costa M.D."/>
            <person name="Nagy L.G."/>
            <person name="Floudas D."/>
            <person name="Copeland A."/>
            <person name="Barry K.W."/>
            <person name="Cichocki N."/>
            <person name="Veneault-Fourrey C."/>
            <person name="LaButti K."/>
            <person name="Lindquist E.A."/>
            <person name="Lipzen A."/>
            <person name="Lundell T."/>
            <person name="Morin E."/>
            <person name="Murat C."/>
            <person name="Sun H."/>
            <person name="Tunlid A."/>
            <person name="Henrissat B."/>
            <person name="Grigoriev I.V."/>
            <person name="Hibbett D.S."/>
            <person name="Martin F."/>
            <person name="Nordberg H.P."/>
            <person name="Cantor M.N."/>
            <person name="Hua S.X."/>
        </authorList>
    </citation>
    <scope>NUCLEOTIDE SEQUENCE [LARGE SCALE GENOMIC DNA]</scope>
    <source>
        <strain evidence="1 2">441</strain>
    </source>
</reference>
<sequence>MSAKQFVLQFRGKKNDALYGLHGPQSSALKLLAWISAHDKSHIALFKIRISIPPGGAVSRLPHMLQGSTVSQRMARSSIIVDPLATSSGGFRSELTLSPALAGTMLVSSLLSCSGVWILWTIPIKLDDPQDTAIQCIYVSRRLAHWKWISIPG</sequence>
<evidence type="ECO:0000313" key="2">
    <source>
        <dbReference type="Proteomes" id="UP000054018"/>
    </source>
</evidence>
<dbReference type="Proteomes" id="UP000054018">
    <property type="component" value="Unassembled WGS sequence"/>
</dbReference>
<accession>A0A0C9ZRY1</accession>